<name>A0A699VWK8_TANCI</name>
<organism evidence="1">
    <name type="scientific">Tanacetum cinerariifolium</name>
    <name type="common">Dalmatian daisy</name>
    <name type="synonym">Chrysanthemum cinerariifolium</name>
    <dbReference type="NCBI Taxonomy" id="118510"/>
    <lineage>
        <taxon>Eukaryota</taxon>
        <taxon>Viridiplantae</taxon>
        <taxon>Streptophyta</taxon>
        <taxon>Embryophyta</taxon>
        <taxon>Tracheophyta</taxon>
        <taxon>Spermatophyta</taxon>
        <taxon>Magnoliopsida</taxon>
        <taxon>eudicotyledons</taxon>
        <taxon>Gunneridae</taxon>
        <taxon>Pentapetalae</taxon>
        <taxon>asterids</taxon>
        <taxon>campanulids</taxon>
        <taxon>Asterales</taxon>
        <taxon>Asteraceae</taxon>
        <taxon>Asteroideae</taxon>
        <taxon>Anthemideae</taxon>
        <taxon>Anthemidinae</taxon>
        <taxon>Tanacetum</taxon>
    </lineage>
</organism>
<gene>
    <name evidence="1" type="ORF">Tci_908283</name>
</gene>
<comment type="caution">
    <text evidence="1">The sequence shown here is derived from an EMBL/GenBank/DDBJ whole genome shotgun (WGS) entry which is preliminary data.</text>
</comment>
<protein>
    <submittedName>
        <fullName evidence="1">Uncharacterized protein</fullName>
    </submittedName>
</protein>
<evidence type="ECO:0000313" key="1">
    <source>
        <dbReference type="EMBL" id="GFD36314.1"/>
    </source>
</evidence>
<reference evidence="1" key="1">
    <citation type="journal article" date="2019" name="Sci. Rep.">
        <title>Draft genome of Tanacetum cinerariifolium, the natural source of mosquito coil.</title>
        <authorList>
            <person name="Yamashiro T."/>
            <person name="Shiraishi A."/>
            <person name="Satake H."/>
            <person name="Nakayama K."/>
        </authorList>
    </citation>
    <scope>NUCLEOTIDE SEQUENCE</scope>
</reference>
<proteinExistence type="predicted"/>
<accession>A0A699VWK8</accession>
<dbReference type="AlphaFoldDB" id="A0A699VWK8"/>
<dbReference type="EMBL" id="BKCJ011470100">
    <property type="protein sequence ID" value="GFD36314.1"/>
    <property type="molecule type" value="Genomic_DNA"/>
</dbReference>
<feature type="non-terminal residue" evidence="1">
    <location>
        <position position="1"/>
    </location>
</feature>
<sequence>FVVGLSGGGSGSGVRVVERWRELGKKDLQVWRELWCEQWSV</sequence>